<comment type="caution">
    <text evidence="2">The sequence shown here is derived from an EMBL/GenBank/DDBJ whole genome shotgun (WGS) entry which is preliminary data.</text>
</comment>
<dbReference type="AlphaFoldDB" id="A8N0G5"/>
<reference evidence="2 3" key="1">
    <citation type="journal article" date="2010" name="Proc. Natl. Acad. Sci. U.S.A.">
        <title>Insights into evolution of multicellular fungi from the assembled chromosomes of the mushroom Coprinopsis cinerea (Coprinus cinereus).</title>
        <authorList>
            <person name="Stajich J.E."/>
            <person name="Wilke S.K."/>
            <person name="Ahren D."/>
            <person name="Au C.H."/>
            <person name="Birren B.W."/>
            <person name="Borodovsky M."/>
            <person name="Burns C."/>
            <person name="Canback B."/>
            <person name="Casselton L.A."/>
            <person name="Cheng C.K."/>
            <person name="Deng J."/>
            <person name="Dietrich F.S."/>
            <person name="Fargo D.C."/>
            <person name="Farman M.L."/>
            <person name="Gathman A.C."/>
            <person name="Goldberg J."/>
            <person name="Guigo R."/>
            <person name="Hoegger P.J."/>
            <person name="Hooker J.B."/>
            <person name="Huggins A."/>
            <person name="James T.Y."/>
            <person name="Kamada T."/>
            <person name="Kilaru S."/>
            <person name="Kodira C."/>
            <person name="Kues U."/>
            <person name="Kupfer D."/>
            <person name="Kwan H.S."/>
            <person name="Lomsadze A."/>
            <person name="Li W."/>
            <person name="Lilly W.W."/>
            <person name="Ma L.J."/>
            <person name="Mackey A.J."/>
            <person name="Manning G."/>
            <person name="Martin F."/>
            <person name="Muraguchi H."/>
            <person name="Natvig D.O."/>
            <person name="Palmerini H."/>
            <person name="Ramesh M.A."/>
            <person name="Rehmeyer C.J."/>
            <person name="Roe B.A."/>
            <person name="Shenoy N."/>
            <person name="Stanke M."/>
            <person name="Ter-Hovhannisyan V."/>
            <person name="Tunlid A."/>
            <person name="Velagapudi R."/>
            <person name="Vision T.J."/>
            <person name="Zeng Q."/>
            <person name="Zolan M.E."/>
            <person name="Pukkila P.J."/>
        </authorList>
    </citation>
    <scope>NUCLEOTIDE SEQUENCE [LARGE SCALE GENOMIC DNA]</scope>
    <source>
        <strain evidence="3">Okayama-7 / 130 / ATCC MYA-4618 / FGSC 9003</strain>
    </source>
</reference>
<protein>
    <submittedName>
        <fullName evidence="2">Uncharacterized protein</fullName>
    </submittedName>
</protein>
<accession>A8N0G5</accession>
<dbReference type="InParanoid" id="A8N0G5"/>
<evidence type="ECO:0000313" key="3">
    <source>
        <dbReference type="Proteomes" id="UP000001861"/>
    </source>
</evidence>
<sequence>MPAPFRDTMTMETVQQQKQIYARQLAAYTRQQFHAVRKAANHDSENGDHRRDERSRRGDRSRGRSPLRNENETGQTTRGVIAKDYAVVHGDNHDRR</sequence>
<dbReference type="OrthoDB" id="10548882at2759"/>
<name>A8N0G5_COPC7</name>
<gene>
    <name evidence="2" type="ORF">CC1G_04386</name>
</gene>
<keyword evidence="3" id="KW-1185">Reference proteome</keyword>
<dbReference type="Proteomes" id="UP000001861">
    <property type="component" value="Unassembled WGS sequence"/>
</dbReference>
<dbReference type="KEGG" id="cci:CC1G_04386"/>
<evidence type="ECO:0000256" key="1">
    <source>
        <dbReference type="SAM" id="MobiDB-lite"/>
    </source>
</evidence>
<dbReference type="RefSeq" id="XP_001828415.1">
    <property type="nucleotide sequence ID" value="XM_001828363.1"/>
</dbReference>
<feature type="region of interest" description="Disordered" evidence="1">
    <location>
        <begin position="35"/>
        <end position="96"/>
    </location>
</feature>
<dbReference type="GeneID" id="6004838"/>
<proteinExistence type="predicted"/>
<evidence type="ECO:0000313" key="2">
    <source>
        <dbReference type="EMBL" id="EAU93407.1"/>
    </source>
</evidence>
<organism evidence="2 3">
    <name type="scientific">Coprinopsis cinerea (strain Okayama-7 / 130 / ATCC MYA-4618 / FGSC 9003)</name>
    <name type="common">Inky cap fungus</name>
    <name type="synonym">Hormographiella aspergillata</name>
    <dbReference type="NCBI Taxonomy" id="240176"/>
    <lineage>
        <taxon>Eukaryota</taxon>
        <taxon>Fungi</taxon>
        <taxon>Dikarya</taxon>
        <taxon>Basidiomycota</taxon>
        <taxon>Agaricomycotina</taxon>
        <taxon>Agaricomycetes</taxon>
        <taxon>Agaricomycetidae</taxon>
        <taxon>Agaricales</taxon>
        <taxon>Agaricineae</taxon>
        <taxon>Psathyrellaceae</taxon>
        <taxon>Coprinopsis</taxon>
    </lineage>
</organism>
<dbReference type="VEuPathDB" id="FungiDB:CC1G_04386"/>
<dbReference type="EMBL" id="AACS02000001">
    <property type="protein sequence ID" value="EAU93407.1"/>
    <property type="molecule type" value="Genomic_DNA"/>
</dbReference>
<feature type="compositionally biased region" description="Basic and acidic residues" evidence="1">
    <location>
        <begin position="40"/>
        <end position="71"/>
    </location>
</feature>